<protein>
    <recommendedName>
        <fullName evidence="8">Amino acid transporter transmembrane domain-containing protein</fullName>
    </recommendedName>
</protein>
<feature type="transmembrane region" description="Helical" evidence="7">
    <location>
        <begin position="243"/>
        <end position="268"/>
    </location>
</feature>
<feature type="transmembrane region" description="Helical" evidence="7">
    <location>
        <begin position="496"/>
        <end position="515"/>
    </location>
</feature>
<sequence>RHPARSIVTAPNFQVWKTHVHVALPVLPSQVAVGALSLGMVKLEQNGAAAGQPYKPTTMFDDDEPDAELDSILRVTSSTHPASLSFEMEVQQHKQPRAKWYHAAFHSVCAVVGAGVLGLPYAISYLGWAGGLSVLTALTLASMYTSYLLAALHEGHDGRRLNDYQAMGRAVLGRRVAAWTVAPVQNVLLVGLCITYSVAAGQSLKGLLGAECAGAGCAAGITPWILGFAALELAASQLPDIHAIWWVSLIGAAMSLAYTAIAGVVSCVDAARGAGQGREPGPGREQSAADAVFGVLNALGSIGFTFGGQGVLPEIQATLAVPPGQPSTLRPMMISVGVAYIVVIAAYYSVGVGGYAAYGTAVAPDVLLSLGGPVWLRRCANAAVVAHMAAAYQVFAQPVFALMEGAIAARRRPAVAAVGPSVAAPAPHSAAATPRALRLAVRSGFVAAVTLVAVLVPFFAEVMGIIASLGLIPMTFVLPCVMWLVSQQPRGAERALNYAIAGGCGVLAILALIGSTRNVIVQLKLKHG</sequence>
<evidence type="ECO:0000259" key="8">
    <source>
        <dbReference type="Pfam" id="PF01490"/>
    </source>
</evidence>
<feature type="transmembrane region" description="Helical" evidence="7">
    <location>
        <begin position="382"/>
        <end position="403"/>
    </location>
</feature>
<feature type="transmembrane region" description="Helical" evidence="7">
    <location>
        <begin position="439"/>
        <end position="459"/>
    </location>
</feature>
<feature type="non-terminal residue" evidence="9">
    <location>
        <position position="1"/>
    </location>
</feature>
<dbReference type="GO" id="GO:0016020">
    <property type="term" value="C:membrane"/>
    <property type="evidence" value="ECO:0007669"/>
    <property type="project" value="UniProtKB-SubCell"/>
</dbReference>
<keyword evidence="5 7" id="KW-1133">Transmembrane helix</keyword>
<keyword evidence="2" id="KW-0813">Transport</keyword>
<dbReference type="AlphaFoldDB" id="A0A1D2ACD4"/>
<accession>A0A1D2ACD4</accession>
<dbReference type="InterPro" id="IPR013057">
    <property type="entry name" value="AA_transpt_TM"/>
</dbReference>
<feature type="domain" description="Amino acid transporter transmembrane" evidence="8">
    <location>
        <begin position="98"/>
        <end position="490"/>
    </location>
</feature>
<dbReference type="Pfam" id="PF01490">
    <property type="entry name" value="Aa_trans"/>
    <property type="match status" value="1"/>
</dbReference>
<comment type="subcellular location">
    <subcellularLocation>
        <location evidence="1">Membrane</location>
    </subcellularLocation>
</comment>
<proteinExistence type="predicted"/>
<keyword evidence="3 7" id="KW-0812">Transmembrane</keyword>
<feature type="transmembrane region" description="Helical" evidence="7">
    <location>
        <begin position="103"/>
        <end position="123"/>
    </location>
</feature>
<evidence type="ECO:0000256" key="1">
    <source>
        <dbReference type="ARBA" id="ARBA00004370"/>
    </source>
</evidence>
<feature type="transmembrane region" description="Helical" evidence="7">
    <location>
        <begin position="465"/>
        <end position="484"/>
    </location>
</feature>
<keyword evidence="6 7" id="KW-0472">Membrane</keyword>
<dbReference type="GO" id="GO:0006865">
    <property type="term" value="P:amino acid transport"/>
    <property type="evidence" value="ECO:0007669"/>
    <property type="project" value="UniProtKB-KW"/>
</dbReference>
<keyword evidence="4" id="KW-0029">Amino-acid transport</keyword>
<evidence type="ECO:0000313" key="9">
    <source>
        <dbReference type="EMBL" id="JAT76613.1"/>
    </source>
</evidence>
<gene>
    <name evidence="9" type="ORF">g.14504</name>
</gene>
<feature type="transmembrane region" description="Helical" evidence="7">
    <location>
        <begin position="129"/>
        <end position="150"/>
    </location>
</feature>
<reference evidence="9" key="1">
    <citation type="submission" date="2015-08" db="EMBL/GenBank/DDBJ databases">
        <authorList>
            <person name="Babu N.S."/>
            <person name="Beckwith C.J."/>
            <person name="Beseler K.G."/>
            <person name="Brison A."/>
            <person name="Carone J.V."/>
            <person name="Caskin T.P."/>
            <person name="Diamond M."/>
            <person name="Durham M.E."/>
            <person name="Foxe J.M."/>
            <person name="Go M."/>
            <person name="Henderson B.A."/>
            <person name="Jones I.B."/>
            <person name="McGettigan J.A."/>
            <person name="Micheletti S.J."/>
            <person name="Nasrallah M.E."/>
            <person name="Ortiz D."/>
            <person name="Piller C.R."/>
            <person name="Privatt S.R."/>
            <person name="Schneider S.L."/>
            <person name="Sharp S."/>
            <person name="Smith T.C."/>
            <person name="Stanton J.D."/>
            <person name="Ullery H.E."/>
            <person name="Wilson R.J."/>
            <person name="Serrano M.G."/>
            <person name="Buck G."/>
            <person name="Lee V."/>
            <person name="Wang Y."/>
            <person name="Carvalho R."/>
            <person name="Voegtly L."/>
            <person name="Shi R."/>
            <person name="Duckworth R."/>
            <person name="Johnson A."/>
            <person name="Loviza R."/>
            <person name="Walstead R."/>
            <person name="Shah Z."/>
            <person name="Kiflezghi M."/>
            <person name="Wade K."/>
            <person name="Ball S.L."/>
            <person name="Bradley K.W."/>
            <person name="Asai D.J."/>
            <person name="Bowman C.A."/>
            <person name="Russell D.A."/>
            <person name="Pope W.H."/>
            <person name="Jacobs-Sera D."/>
            <person name="Hendrix R.W."/>
            <person name="Hatfull G.F."/>
        </authorList>
    </citation>
    <scope>NUCLEOTIDE SEQUENCE</scope>
</reference>
<evidence type="ECO:0000256" key="4">
    <source>
        <dbReference type="ARBA" id="ARBA00022970"/>
    </source>
</evidence>
<evidence type="ECO:0000256" key="3">
    <source>
        <dbReference type="ARBA" id="ARBA00022692"/>
    </source>
</evidence>
<organism evidence="9">
    <name type="scientific">Auxenochlorella protothecoides</name>
    <name type="common">Green microalga</name>
    <name type="synonym">Chlorella protothecoides</name>
    <dbReference type="NCBI Taxonomy" id="3075"/>
    <lineage>
        <taxon>Eukaryota</taxon>
        <taxon>Viridiplantae</taxon>
        <taxon>Chlorophyta</taxon>
        <taxon>core chlorophytes</taxon>
        <taxon>Trebouxiophyceae</taxon>
        <taxon>Chlorellales</taxon>
        <taxon>Chlorellaceae</taxon>
        <taxon>Auxenochlorella</taxon>
    </lineage>
</organism>
<evidence type="ECO:0000256" key="6">
    <source>
        <dbReference type="ARBA" id="ARBA00023136"/>
    </source>
</evidence>
<evidence type="ECO:0000256" key="2">
    <source>
        <dbReference type="ARBA" id="ARBA00022448"/>
    </source>
</evidence>
<evidence type="ECO:0000256" key="7">
    <source>
        <dbReference type="SAM" id="Phobius"/>
    </source>
</evidence>
<name>A0A1D2ACD4_AUXPR</name>
<evidence type="ECO:0000256" key="5">
    <source>
        <dbReference type="ARBA" id="ARBA00022989"/>
    </source>
</evidence>
<dbReference type="EMBL" id="GDKF01002009">
    <property type="protein sequence ID" value="JAT76613.1"/>
    <property type="molecule type" value="Transcribed_RNA"/>
</dbReference>
<dbReference type="PANTHER" id="PTHR48017">
    <property type="entry name" value="OS05G0424000 PROTEIN-RELATED"/>
    <property type="match status" value="1"/>
</dbReference>